<keyword evidence="4 7" id="KW-1133">Transmembrane helix</keyword>
<dbReference type="InterPro" id="IPR032816">
    <property type="entry name" value="VTT_dom"/>
</dbReference>
<feature type="compositionally biased region" description="Low complexity" evidence="6">
    <location>
        <begin position="53"/>
        <end position="62"/>
    </location>
</feature>
<name>A0A7S4JWU9_9STRA</name>
<keyword evidence="2" id="KW-1003">Cell membrane</keyword>
<feature type="transmembrane region" description="Helical" evidence="7">
    <location>
        <begin position="441"/>
        <end position="460"/>
    </location>
</feature>
<evidence type="ECO:0000256" key="4">
    <source>
        <dbReference type="ARBA" id="ARBA00022989"/>
    </source>
</evidence>
<keyword evidence="3 7" id="KW-0812">Transmembrane</keyword>
<dbReference type="EMBL" id="HBKQ01050452">
    <property type="protein sequence ID" value="CAE2275896.1"/>
    <property type="molecule type" value="Transcribed_RNA"/>
</dbReference>
<comment type="subcellular location">
    <subcellularLocation>
        <location evidence="1">Cell membrane</location>
        <topology evidence="1">Multi-pass membrane protein</topology>
    </subcellularLocation>
</comment>
<dbReference type="Pfam" id="PF09335">
    <property type="entry name" value="VTT_dom"/>
    <property type="match status" value="1"/>
</dbReference>
<reference evidence="9" key="1">
    <citation type="submission" date="2021-01" db="EMBL/GenBank/DDBJ databases">
        <authorList>
            <person name="Corre E."/>
            <person name="Pelletier E."/>
            <person name="Niang G."/>
            <person name="Scheremetjew M."/>
            <person name="Finn R."/>
            <person name="Kale V."/>
            <person name="Holt S."/>
            <person name="Cochrane G."/>
            <person name="Meng A."/>
            <person name="Brown T."/>
            <person name="Cohen L."/>
        </authorList>
    </citation>
    <scope>NUCLEOTIDE SEQUENCE</scope>
    <source>
        <strain evidence="9">Isolate 1302-5</strain>
    </source>
</reference>
<evidence type="ECO:0000256" key="7">
    <source>
        <dbReference type="SAM" id="Phobius"/>
    </source>
</evidence>
<organism evidence="9">
    <name type="scientific">Odontella aurita</name>
    <dbReference type="NCBI Taxonomy" id="265563"/>
    <lineage>
        <taxon>Eukaryota</taxon>
        <taxon>Sar</taxon>
        <taxon>Stramenopiles</taxon>
        <taxon>Ochrophyta</taxon>
        <taxon>Bacillariophyta</taxon>
        <taxon>Mediophyceae</taxon>
        <taxon>Biddulphiophycidae</taxon>
        <taxon>Eupodiscales</taxon>
        <taxon>Odontellaceae</taxon>
        <taxon>Odontella</taxon>
    </lineage>
</organism>
<feature type="domain" description="VTT" evidence="8">
    <location>
        <begin position="305"/>
        <end position="426"/>
    </location>
</feature>
<dbReference type="AlphaFoldDB" id="A0A7S4JWU9"/>
<evidence type="ECO:0000313" key="9">
    <source>
        <dbReference type="EMBL" id="CAE2275896.1"/>
    </source>
</evidence>
<dbReference type="PANTHER" id="PTHR12677">
    <property type="entry name" value="GOLGI APPARATUS MEMBRANE PROTEIN TVP38-RELATED"/>
    <property type="match status" value="1"/>
</dbReference>
<feature type="compositionally biased region" description="Low complexity" evidence="6">
    <location>
        <begin position="22"/>
        <end position="34"/>
    </location>
</feature>
<evidence type="ECO:0000256" key="3">
    <source>
        <dbReference type="ARBA" id="ARBA00022692"/>
    </source>
</evidence>
<dbReference type="InterPro" id="IPR015414">
    <property type="entry name" value="TMEM64"/>
</dbReference>
<feature type="compositionally biased region" description="Basic residues" evidence="6">
    <location>
        <begin position="35"/>
        <end position="52"/>
    </location>
</feature>
<dbReference type="GO" id="GO:0005886">
    <property type="term" value="C:plasma membrane"/>
    <property type="evidence" value="ECO:0007669"/>
    <property type="project" value="UniProtKB-SubCell"/>
</dbReference>
<keyword evidence="5 7" id="KW-0472">Membrane</keyword>
<feature type="transmembrane region" description="Helical" evidence="7">
    <location>
        <begin position="320"/>
        <end position="344"/>
    </location>
</feature>
<evidence type="ECO:0000256" key="2">
    <source>
        <dbReference type="ARBA" id="ARBA00022475"/>
    </source>
</evidence>
<evidence type="ECO:0000259" key="8">
    <source>
        <dbReference type="Pfam" id="PF09335"/>
    </source>
</evidence>
<accession>A0A7S4JWU9</accession>
<feature type="transmembrane region" description="Helical" evidence="7">
    <location>
        <begin position="378"/>
        <end position="396"/>
    </location>
</feature>
<feature type="transmembrane region" description="Helical" evidence="7">
    <location>
        <begin position="408"/>
        <end position="435"/>
    </location>
</feature>
<sequence length="534" mass="59456">MKTRTRRTMPPTRPNPPKPAPRKGTLTPRGTRTQTRPRKARARSRARARARARAAAAVVASSTEPPSVSHRGRCSPKRERRVEAQVYDNFRALGVQVPSPRPPKKGGGKRNAANEHLNERRDKILGRVGQQRRRKAFGLDNVMLDGLCGASDVVAEPGYLKEVDEEEDETTLNSESVFRDEYHHGRPLGSVTNIDENYYSLPEPHPDDYDDDDPNLPWYRKVRWKHAFCRGIIVLSMILGSCFVLWDLIYVPYVAERIGEDGGESKILIWRNQIMEWMNAHLALGLVVLIALLTLSAVVFLPLSLLILSASFVYAEAYGFWMGLGLSTAACFMGACLGAVVAFLRSRYMTRDVVRKFSERFPIIRALDQAFKTKGLRIFFLLRLSPLVPFNALNYIGGITGVKFADFAVSLLGMIPGITFSCFLGASGKAIVVAVTGEHKWQIMTALACSVACGLLGIIWTGMHARKELADILNEQHSGDDDKTEAPTVAGTELLEDGLHGLELRGWDVARDLTLPPPPKDGGRSDEEWFWVYI</sequence>
<protein>
    <recommendedName>
        <fullName evidence="8">VTT domain-containing protein</fullName>
    </recommendedName>
</protein>
<dbReference type="PANTHER" id="PTHR12677:SF59">
    <property type="entry name" value="GOLGI APPARATUS MEMBRANE PROTEIN TVP38-RELATED"/>
    <property type="match status" value="1"/>
</dbReference>
<feature type="transmembrane region" description="Helical" evidence="7">
    <location>
        <begin position="282"/>
        <end position="308"/>
    </location>
</feature>
<evidence type="ECO:0000256" key="1">
    <source>
        <dbReference type="ARBA" id="ARBA00004651"/>
    </source>
</evidence>
<feature type="region of interest" description="Disordered" evidence="6">
    <location>
        <begin position="95"/>
        <end position="120"/>
    </location>
</feature>
<evidence type="ECO:0000256" key="5">
    <source>
        <dbReference type="ARBA" id="ARBA00023136"/>
    </source>
</evidence>
<evidence type="ECO:0000256" key="6">
    <source>
        <dbReference type="SAM" id="MobiDB-lite"/>
    </source>
</evidence>
<feature type="transmembrane region" description="Helical" evidence="7">
    <location>
        <begin position="227"/>
        <end position="246"/>
    </location>
</feature>
<feature type="region of interest" description="Disordered" evidence="6">
    <location>
        <begin position="1"/>
        <end position="80"/>
    </location>
</feature>
<gene>
    <name evidence="9" type="ORF">OAUR00152_LOCUS34813</name>
</gene>
<proteinExistence type="predicted"/>